<proteinExistence type="predicted"/>
<reference evidence="2 4" key="2">
    <citation type="submission" date="2019-11" db="EMBL/GenBank/DDBJ databases">
        <title>A de novo genome assembly of a pear dwarfing rootstock.</title>
        <authorList>
            <person name="Wang F."/>
            <person name="Wang J."/>
            <person name="Li S."/>
            <person name="Zhang Y."/>
            <person name="Fang M."/>
            <person name="Ma L."/>
            <person name="Zhao Y."/>
            <person name="Jiang S."/>
        </authorList>
    </citation>
    <scope>NUCLEOTIDE SEQUENCE [LARGE SCALE GENOMIC DNA]</scope>
    <source>
        <strain evidence="2">S2</strain>
        <tissue evidence="2">Leaf</tissue>
    </source>
</reference>
<dbReference type="EMBL" id="SMOL01000436">
    <property type="protein sequence ID" value="KAB2614359.1"/>
    <property type="molecule type" value="Genomic_DNA"/>
</dbReference>
<reference evidence="2 4" key="1">
    <citation type="submission" date="2019-09" db="EMBL/GenBank/DDBJ databases">
        <authorList>
            <person name="Ou C."/>
        </authorList>
    </citation>
    <scope>NUCLEOTIDE SEQUENCE [LARGE SCALE GENOMIC DNA]</scope>
    <source>
        <strain evidence="2">S2</strain>
        <tissue evidence="2">Leaf</tissue>
    </source>
</reference>
<accession>A0A5N5GFT6</accession>
<organism evidence="2 4">
    <name type="scientific">Pyrus ussuriensis x Pyrus communis</name>
    <dbReference type="NCBI Taxonomy" id="2448454"/>
    <lineage>
        <taxon>Eukaryota</taxon>
        <taxon>Viridiplantae</taxon>
        <taxon>Streptophyta</taxon>
        <taxon>Embryophyta</taxon>
        <taxon>Tracheophyta</taxon>
        <taxon>Spermatophyta</taxon>
        <taxon>Magnoliopsida</taxon>
        <taxon>eudicotyledons</taxon>
        <taxon>Gunneridae</taxon>
        <taxon>Pentapetalae</taxon>
        <taxon>rosids</taxon>
        <taxon>fabids</taxon>
        <taxon>Rosales</taxon>
        <taxon>Rosaceae</taxon>
        <taxon>Amygdaloideae</taxon>
        <taxon>Maleae</taxon>
        <taxon>Pyrus</taxon>
    </lineage>
</organism>
<dbReference type="Proteomes" id="UP000327157">
    <property type="component" value="Chromosome 6"/>
</dbReference>
<dbReference type="AlphaFoldDB" id="A0A5N5GFT6"/>
<evidence type="ECO:0000313" key="4">
    <source>
        <dbReference type="Proteomes" id="UP000327157"/>
    </source>
</evidence>
<keyword evidence="4" id="KW-1185">Reference proteome</keyword>
<comment type="caution">
    <text evidence="2">The sequence shown here is derived from an EMBL/GenBank/DDBJ whole genome shotgun (WGS) entry which is preliminary data.</text>
</comment>
<gene>
    <name evidence="3" type="ORF">D8674_028830</name>
    <name evidence="1" type="ORF">D8674_041469</name>
    <name evidence="2" type="ORF">D8674_041504</name>
</gene>
<sequence>MLWTKPPMNILLLSHHSREKFLQIIAAWKVVPERMIIWDDLTVLDAILSDNLMNCYNLHKDLDKGLIDLSNMMCVVAHGDPYPLLSPNVSQGRKIAVLSLSLIYFKNNLLSSNFQWVKLYHHFT</sequence>
<dbReference type="EMBL" id="SMOL01000739">
    <property type="protein sequence ID" value="KAB2600546.1"/>
    <property type="molecule type" value="Genomic_DNA"/>
</dbReference>
<dbReference type="EMBL" id="SMOL01000120">
    <property type="protein sequence ID" value="KAB2632583.1"/>
    <property type="molecule type" value="Genomic_DNA"/>
</dbReference>
<protein>
    <submittedName>
        <fullName evidence="2">Uncharacterized protein</fullName>
    </submittedName>
</protein>
<name>A0A5N5GFT6_9ROSA</name>
<evidence type="ECO:0000313" key="3">
    <source>
        <dbReference type="EMBL" id="KAB2632583.1"/>
    </source>
</evidence>
<evidence type="ECO:0000313" key="1">
    <source>
        <dbReference type="EMBL" id="KAB2600546.1"/>
    </source>
</evidence>
<evidence type="ECO:0000313" key="2">
    <source>
        <dbReference type="EMBL" id="KAB2614359.1"/>
    </source>
</evidence>